<dbReference type="Proteomes" id="UP001595885">
    <property type="component" value="Unassembled WGS sequence"/>
</dbReference>
<keyword evidence="1" id="KW-0472">Membrane</keyword>
<evidence type="ECO:0000313" key="3">
    <source>
        <dbReference type="Proteomes" id="UP001595885"/>
    </source>
</evidence>
<organism evidence="2 3">
    <name type="scientific">Flavobacterium ponti</name>
    <dbReference type="NCBI Taxonomy" id="665133"/>
    <lineage>
        <taxon>Bacteria</taxon>
        <taxon>Pseudomonadati</taxon>
        <taxon>Bacteroidota</taxon>
        <taxon>Flavobacteriia</taxon>
        <taxon>Flavobacteriales</taxon>
        <taxon>Flavobacteriaceae</taxon>
        <taxon>Flavobacterium</taxon>
    </lineage>
</organism>
<dbReference type="RefSeq" id="WP_379737977.1">
    <property type="nucleotide sequence ID" value="NZ_JBHSGW010000001.1"/>
</dbReference>
<keyword evidence="1" id="KW-0812">Transmembrane</keyword>
<protein>
    <recommendedName>
        <fullName evidence="4">LPXTG cell wall anchor domain-containing protein</fullName>
    </recommendedName>
</protein>
<accession>A0ABV9P2C8</accession>
<keyword evidence="3" id="KW-1185">Reference proteome</keyword>
<feature type="transmembrane region" description="Helical" evidence="1">
    <location>
        <begin position="32"/>
        <end position="48"/>
    </location>
</feature>
<keyword evidence="1" id="KW-1133">Transmembrane helix</keyword>
<evidence type="ECO:0008006" key="4">
    <source>
        <dbReference type="Google" id="ProtNLM"/>
    </source>
</evidence>
<sequence>MSFLKIFQYVYIIFAAFFIYDAFVKYQNNESVTMSLLLAAAAVFMFFFRRRFNNKYGK</sequence>
<gene>
    <name evidence="2" type="ORF">ACFO3U_02120</name>
</gene>
<evidence type="ECO:0000256" key="1">
    <source>
        <dbReference type="SAM" id="Phobius"/>
    </source>
</evidence>
<evidence type="ECO:0000313" key="2">
    <source>
        <dbReference type="EMBL" id="MFC4738781.1"/>
    </source>
</evidence>
<reference evidence="3" key="1">
    <citation type="journal article" date="2019" name="Int. J. Syst. Evol. Microbiol.">
        <title>The Global Catalogue of Microorganisms (GCM) 10K type strain sequencing project: providing services to taxonomists for standard genome sequencing and annotation.</title>
        <authorList>
            <consortium name="The Broad Institute Genomics Platform"/>
            <consortium name="The Broad Institute Genome Sequencing Center for Infectious Disease"/>
            <person name="Wu L."/>
            <person name="Ma J."/>
        </authorList>
    </citation>
    <scope>NUCLEOTIDE SEQUENCE [LARGE SCALE GENOMIC DNA]</scope>
    <source>
        <strain evidence="3">CCUG 50349</strain>
    </source>
</reference>
<name>A0ABV9P2C8_9FLAO</name>
<feature type="transmembrane region" description="Helical" evidence="1">
    <location>
        <begin position="7"/>
        <end position="26"/>
    </location>
</feature>
<proteinExistence type="predicted"/>
<comment type="caution">
    <text evidence="2">The sequence shown here is derived from an EMBL/GenBank/DDBJ whole genome shotgun (WGS) entry which is preliminary data.</text>
</comment>
<dbReference type="EMBL" id="JBHSGW010000001">
    <property type="protein sequence ID" value="MFC4738781.1"/>
    <property type="molecule type" value="Genomic_DNA"/>
</dbReference>